<comment type="similarity">
    <text evidence="1">Belongs to the sigma-70 factor family. ECF subfamily.</text>
</comment>
<dbReference type="InterPro" id="IPR014331">
    <property type="entry name" value="RNA_pol_sigma70_ECF_RHOBA"/>
</dbReference>
<feature type="region of interest" description="Disordered" evidence="5">
    <location>
        <begin position="1"/>
        <end position="21"/>
    </location>
</feature>
<feature type="compositionally biased region" description="Pro residues" evidence="5">
    <location>
        <begin position="1"/>
        <end position="10"/>
    </location>
</feature>
<keyword evidence="2" id="KW-0805">Transcription regulation</keyword>
<dbReference type="SUPFAM" id="SSF88946">
    <property type="entry name" value="Sigma2 domain of RNA polymerase sigma factors"/>
    <property type="match status" value="1"/>
</dbReference>
<evidence type="ECO:0000256" key="2">
    <source>
        <dbReference type="ARBA" id="ARBA00023015"/>
    </source>
</evidence>
<dbReference type="NCBIfam" id="TIGR02989">
    <property type="entry name" value="Sig-70_gvs1"/>
    <property type="match status" value="1"/>
</dbReference>
<dbReference type="EMBL" id="CP036272">
    <property type="protein sequence ID" value="QDT61827.1"/>
    <property type="molecule type" value="Genomic_DNA"/>
</dbReference>
<sequence>MPNAPAPSPNDQPDGQSPHDGRFVALLTECQTQLRMYVRALMPGEQNAADVIQQTNATIWEKRNSFEFGTNFTAWAFAIARYEVLNERKRQARSNSLQFSTELAETIAAELDSDQFSSKAEQLQYSKREALKHCVGALDEQQQQLLEDRYRNEQRLSELAQTLQRPVGSLKVSLHRIRQRLAKCIELRLANMGDH</sequence>
<evidence type="ECO:0000256" key="1">
    <source>
        <dbReference type="ARBA" id="ARBA00010641"/>
    </source>
</evidence>
<accession>A0A517T0B8</accession>
<evidence type="ECO:0000259" key="6">
    <source>
        <dbReference type="Pfam" id="PF04542"/>
    </source>
</evidence>
<dbReference type="InterPro" id="IPR036388">
    <property type="entry name" value="WH-like_DNA-bd_sf"/>
</dbReference>
<dbReference type="Gene3D" id="1.10.1740.10">
    <property type="match status" value="1"/>
</dbReference>
<dbReference type="PANTHER" id="PTHR43133:SF51">
    <property type="entry name" value="RNA POLYMERASE SIGMA FACTOR"/>
    <property type="match status" value="1"/>
</dbReference>
<gene>
    <name evidence="7" type="ORF">SV7mr_43680</name>
</gene>
<reference evidence="7 8" key="1">
    <citation type="submission" date="2019-02" db="EMBL/GenBank/DDBJ databases">
        <title>Deep-cultivation of Planctomycetes and their phenomic and genomic characterization uncovers novel biology.</title>
        <authorList>
            <person name="Wiegand S."/>
            <person name="Jogler M."/>
            <person name="Boedeker C."/>
            <person name="Pinto D."/>
            <person name="Vollmers J."/>
            <person name="Rivas-Marin E."/>
            <person name="Kohn T."/>
            <person name="Peeters S.H."/>
            <person name="Heuer A."/>
            <person name="Rast P."/>
            <person name="Oberbeckmann S."/>
            <person name="Bunk B."/>
            <person name="Jeske O."/>
            <person name="Meyerdierks A."/>
            <person name="Storesund J.E."/>
            <person name="Kallscheuer N."/>
            <person name="Luecker S."/>
            <person name="Lage O.M."/>
            <person name="Pohl T."/>
            <person name="Merkel B.J."/>
            <person name="Hornburger P."/>
            <person name="Mueller R.-W."/>
            <person name="Bruemmer F."/>
            <person name="Labrenz M."/>
            <person name="Spormann A.M."/>
            <person name="Op den Camp H."/>
            <person name="Overmann J."/>
            <person name="Amann R."/>
            <person name="Jetten M.S.M."/>
            <person name="Mascher T."/>
            <person name="Medema M.H."/>
            <person name="Devos D.P."/>
            <person name="Kaster A.-K."/>
            <person name="Ovreas L."/>
            <person name="Rohde M."/>
            <person name="Galperin M.Y."/>
            <person name="Jogler C."/>
        </authorList>
    </citation>
    <scope>NUCLEOTIDE SEQUENCE [LARGE SCALE GENOMIC DNA]</scope>
    <source>
        <strain evidence="7 8">SV_7m_r</strain>
    </source>
</reference>
<dbReference type="GO" id="GO:0016987">
    <property type="term" value="F:sigma factor activity"/>
    <property type="evidence" value="ECO:0007669"/>
    <property type="project" value="UniProtKB-KW"/>
</dbReference>
<proteinExistence type="inferred from homology"/>
<dbReference type="Gene3D" id="1.10.10.10">
    <property type="entry name" value="Winged helix-like DNA-binding domain superfamily/Winged helix DNA-binding domain"/>
    <property type="match status" value="1"/>
</dbReference>
<dbReference type="InterPro" id="IPR013324">
    <property type="entry name" value="RNA_pol_sigma_r3/r4-like"/>
</dbReference>
<evidence type="ECO:0000256" key="3">
    <source>
        <dbReference type="ARBA" id="ARBA00023082"/>
    </source>
</evidence>
<dbReference type="InterPro" id="IPR014284">
    <property type="entry name" value="RNA_pol_sigma-70_dom"/>
</dbReference>
<protein>
    <submittedName>
        <fullName evidence="7">RNA polymerase sigma factor</fullName>
    </submittedName>
</protein>
<keyword evidence="8" id="KW-1185">Reference proteome</keyword>
<feature type="domain" description="RNA polymerase sigma-70 region 2" evidence="6">
    <location>
        <begin position="28"/>
        <end position="93"/>
    </location>
</feature>
<keyword evidence="4" id="KW-0804">Transcription</keyword>
<dbReference type="AlphaFoldDB" id="A0A517T0B8"/>
<dbReference type="NCBIfam" id="TIGR02937">
    <property type="entry name" value="sigma70-ECF"/>
    <property type="match status" value="1"/>
</dbReference>
<name>A0A517T0B8_9BACT</name>
<organism evidence="7 8">
    <name type="scientific">Stieleria bergensis</name>
    <dbReference type="NCBI Taxonomy" id="2528025"/>
    <lineage>
        <taxon>Bacteria</taxon>
        <taxon>Pseudomonadati</taxon>
        <taxon>Planctomycetota</taxon>
        <taxon>Planctomycetia</taxon>
        <taxon>Pirellulales</taxon>
        <taxon>Pirellulaceae</taxon>
        <taxon>Stieleria</taxon>
    </lineage>
</organism>
<dbReference type="PANTHER" id="PTHR43133">
    <property type="entry name" value="RNA POLYMERASE ECF-TYPE SIGMA FACTO"/>
    <property type="match status" value="1"/>
</dbReference>
<evidence type="ECO:0000313" key="7">
    <source>
        <dbReference type="EMBL" id="QDT61827.1"/>
    </source>
</evidence>
<evidence type="ECO:0000256" key="4">
    <source>
        <dbReference type="ARBA" id="ARBA00023163"/>
    </source>
</evidence>
<dbReference type="Pfam" id="PF04542">
    <property type="entry name" value="Sigma70_r2"/>
    <property type="match status" value="1"/>
</dbReference>
<dbReference type="InterPro" id="IPR039425">
    <property type="entry name" value="RNA_pol_sigma-70-like"/>
</dbReference>
<dbReference type="InterPro" id="IPR013325">
    <property type="entry name" value="RNA_pol_sigma_r2"/>
</dbReference>
<dbReference type="OrthoDB" id="6383365at2"/>
<dbReference type="GO" id="GO:0006352">
    <property type="term" value="P:DNA-templated transcription initiation"/>
    <property type="evidence" value="ECO:0007669"/>
    <property type="project" value="InterPro"/>
</dbReference>
<keyword evidence="3" id="KW-0731">Sigma factor</keyword>
<dbReference type="SUPFAM" id="SSF88659">
    <property type="entry name" value="Sigma3 and sigma4 domains of RNA polymerase sigma factors"/>
    <property type="match status" value="1"/>
</dbReference>
<evidence type="ECO:0000313" key="8">
    <source>
        <dbReference type="Proteomes" id="UP000315003"/>
    </source>
</evidence>
<dbReference type="InterPro" id="IPR007627">
    <property type="entry name" value="RNA_pol_sigma70_r2"/>
</dbReference>
<dbReference type="RefSeq" id="WP_145276156.1">
    <property type="nucleotide sequence ID" value="NZ_CP036272.1"/>
</dbReference>
<evidence type="ECO:0000256" key="5">
    <source>
        <dbReference type="SAM" id="MobiDB-lite"/>
    </source>
</evidence>
<dbReference type="Proteomes" id="UP000315003">
    <property type="component" value="Chromosome"/>
</dbReference>